<accession>A0AAI9X3H8</accession>
<dbReference type="AlphaFoldDB" id="A0AAI9X3H8"/>
<keyword evidence="2" id="KW-1185">Reference proteome</keyword>
<reference evidence="1" key="1">
    <citation type="submission" date="2015-06" db="EMBL/GenBank/DDBJ databases">
        <authorList>
            <person name="Nguyen H."/>
        </authorList>
    </citation>
    <scope>NUCLEOTIDE SEQUENCE</scope>
    <source>
        <strain evidence="1">DAOM 180753</strain>
    </source>
</reference>
<evidence type="ECO:0000313" key="1">
    <source>
        <dbReference type="EMBL" id="KAJ9482054.1"/>
    </source>
</evidence>
<proteinExistence type="predicted"/>
<name>A0AAI9X3H8_PENTH</name>
<organism evidence="1 2">
    <name type="scientific">Penicillium thymicola</name>
    <dbReference type="NCBI Taxonomy" id="293382"/>
    <lineage>
        <taxon>Eukaryota</taxon>
        <taxon>Fungi</taxon>
        <taxon>Dikarya</taxon>
        <taxon>Ascomycota</taxon>
        <taxon>Pezizomycotina</taxon>
        <taxon>Eurotiomycetes</taxon>
        <taxon>Eurotiomycetidae</taxon>
        <taxon>Eurotiales</taxon>
        <taxon>Aspergillaceae</taxon>
        <taxon>Penicillium</taxon>
    </lineage>
</organism>
<comment type="caution">
    <text evidence="1">The sequence shown here is derived from an EMBL/GenBank/DDBJ whole genome shotgun (WGS) entry which is preliminary data.</text>
</comment>
<dbReference type="EMBL" id="LACB01000628">
    <property type="protein sequence ID" value="KAJ9482054.1"/>
    <property type="molecule type" value="Genomic_DNA"/>
</dbReference>
<sequence length="93" mass="10809">MISAFLRANSHGYIKSKLWSRSMETCIYVIQKPGKRKILNARKMHDMNNMNANMNNALIRANTIFIYSYSRGANMIMPYIRIHLFLSEPIGIL</sequence>
<dbReference type="Proteomes" id="UP001227192">
    <property type="component" value="Unassembled WGS sequence"/>
</dbReference>
<protein>
    <submittedName>
        <fullName evidence="1">Uncharacterized protein</fullName>
    </submittedName>
</protein>
<reference evidence="1" key="2">
    <citation type="journal article" date="2016" name="Fungal Biol.">
        <title>Ochratoxin A production by Penicillium thymicola.</title>
        <authorList>
            <person name="Nguyen H.D.T."/>
            <person name="McMullin D.R."/>
            <person name="Ponomareva E."/>
            <person name="Riley R."/>
            <person name="Pomraning K.R."/>
            <person name="Baker S.E."/>
            <person name="Seifert K.A."/>
        </authorList>
    </citation>
    <scope>NUCLEOTIDE SEQUENCE</scope>
    <source>
        <strain evidence="1">DAOM 180753</strain>
    </source>
</reference>
<gene>
    <name evidence="1" type="ORF">VN97_g11393</name>
</gene>
<evidence type="ECO:0000313" key="2">
    <source>
        <dbReference type="Proteomes" id="UP001227192"/>
    </source>
</evidence>